<name>A0A2V4DQB2_9GAMM</name>
<dbReference type="SUPFAM" id="SSF160631">
    <property type="entry name" value="SMI1/KNR4-like"/>
    <property type="match status" value="1"/>
</dbReference>
<dbReference type="SMART" id="SM00860">
    <property type="entry name" value="SMI1_KNR4"/>
    <property type="match status" value="1"/>
</dbReference>
<evidence type="ECO:0000259" key="1">
    <source>
        <dbReference type="SMART" id="SM00860"/>
    </source>
</evidence>
<protein>
    <recommendedName>
        <fullName evidence="1">Knr4/Smi1-like domain-containing protein</fullName>
    </recommendedName>
</protein>
<dbReference type="Gene3D" id="3.40.1580.10">
    <property type="entry name" value="SMI1/KNR4-like"/>
    <property type="match status" value="1"/>
</dbReference>
<feature type="domain" description="Knr4/Smi1-like" evidence="1">
    <location>
        <begin position="28"/>
        <end position="147"/>
    </location>
</feature>
<dbReference type="AlphaFoldDB" id="A0A2V4DQB2"/>
<dbReference type="RefSeq" id="WP_110446943.1">
    <property type="nucleotide sequence ID" value="NZ_CP132381.1"/>
</dbReference>
<sequence>MNEITKNVLIEFINKNENIVNFGTPEDAVDESWILKAEKYLGFPLTTSYKWFLREYRGGEICGEEIYSIYGLDFESVNGGDIVYHHIIDMKNNIIKNTQLVVSQTDFGDVYYFDYTKFDNGECPIYIMFPSAECKFYATNFYEFLYKRIKDYL</sequence>
<evidence type="ECO:0000313" key="2">
    <source>
        <dbReference type="EMBL" id="PXY92849.1"/>
    </source>
</evidence>
<dbReference type="InterPro" id="IPR037883">
    <property type="entry name" value="Knr4/Smi1-like_sf"/>
</dbReference>
<dbReference type="Proteomes" id="UP000247673">
    <property type="component" value="Unassembled WGS sequence"/>
</dbReference>
<dbReference type="InterPro" id="IPR018958">
    <property type="entry name" value="Knr4/Smi1-like_dom"/>
</dbReference>
<gene>
    <name evidence="2" type="ORF">DKK78_00570</name>
</gene>
<dbReference type="OrthoDB" id="5880263at2"/>
<comment type="caution">
    <text evidence="2">The sequence shown here is derived from an EMBL/GenBank/DDBJ whole genome shotgun (WGS) entry which is preliminary data.</text>
</comment>
<accession>A0A2V4DQB2</accession>
<dbReference type="Pfam" id="PF14568">
    <property type="entry name" value="SUKH_6"/>
    <property type="match status" value="1"/>
</dbReference>
<reference evidence="2 3" key="1">
    <citation type="submission" date="2018-05" db="EMBL/GenBank/DDBJ databases">
        <title>Reference genomes for bee gut microbiota database.</title>
        <authorList>
            <person name="Ellegaard K.M."/>
        </authorList>
    </citation>
    <scope>NUCLEOTIDE SEQUENCE [LARGE SCALE GENOMIC DNA]</scope>
    <source>
        <strain evidence="2 3">ESL0172</strain>
    </source>
</reference>
<evidence type="ECO:0000313" key="3">
    <source>
        <dbReference type="Proteomes" id="UP000247673"/>
    </source>
</evidence>
<dbReference type="EMBL" id="QGLO01000002">
    <property type="protein sequence ID" value="PXY92849.1"/>
    <property type="molecule type" value="Genomic_DNA"/>
</dbReference>
<proteinExistence type="predicted"/>
<keyword evidence="3" id="KW-1185">Reference proteome</keyword>
<organism evidence="2 3">
    <name type="scientific">Gilliamella apis</name>
    <dbReference type="NCBI Taxonomy" id="1970738"/>
    <lineage>
        <taxon>Bacteria</taxon>
        <taxon>Pseudomonadati</taxon>
        <taxon>Pseudomonadota</taxon>
        <taxon>Gammaproteobacteria</taxon>
        <taxon>Orbales</taxon>
        <taxon>Orbaceae</taxon>
        <taxon>Gilliamella</taxon>
    </lineage>
</organism>